<name>A0ABR1KHF6_9PEZI</name>
<dbReference type="SUPFAM" id="SSF50978">
    <property type="entry name" value="WD40 repeat-like"/>
    <property type="match status" value="1"/>
</dbReference>
<dbReference type="Proteomes" id="UP001363622">
    <property type="component" value="Unassembled WGS sequence"/>
</dbReference>
<dbReference type="EMBL" id="JBBPHU010000008">
    <property type="protein sequence ID" value="KAK7514867.1"/>
    <property type="molecule type" value="Genomic_DNA"/>
</dbReference>
<evidence type="ECO:0000313" key="1">
    <source>
        <dbReference type="EMBL" id="KAK7514867.1"/>
    </source>
</evidence>
<reference evidence="1 2" key="1">
    <citation type="submission" date="2024-04" db="EMBL/GenBank/DDBJ databases">
        <title>Phyllosticta paracitricarpa is synonymous to the EU quarantine fungus P. citricarpa based on phylogenomic analyses.</title>
        <authorList>
            <consortium name="Lawrence Berkeley National Laboratory"/>
            <person name="Van Ingen-Buijs V.A."/>
            <person name="Van Westerhoven A.C."/>
            <person name="Haridas S."/>
            <person name="Skiadas P."/>
            <person name="Martin F."/>
            <person name="Groenewald J.Z."/>
            <person name="Crous P.W."/>
            <person name="Seidl M.F."/>
        </authorList>
    </citation>
    <scope>NUCLEOTIDE SEQUENCE [LARGE SCALE GENOMIC DNA]</scope>
    <source>
        <strain evidence="1 2">CBS 123371</strain>
    </source>
</reference>
<comment type="caution">
    <text evidence="1">The sequence shown here is derived from an EMBL/GenBank/DDBJ whole genome shotgun (WGS) entry which is preliminary data.</text>
</comment>
<gene>
    <name evidence="1" type="ORF">IWZ03DRAFT_381918</name>
</gene>
<protein>
    <submittedName>
        <fullName evidence="1">Uncharacterized protein</fullName>
    </submittedName>
</protein>
<dbReference type="InterPro" id="IPR036322">
    <property type="entry name" value="WD40_repeat_dom_sf"/>
</dbReference>
<proteinExistence type="predicted"/>
<keyword evidence="2" id="KW-1185">Reference proteome</keyword>
<evidence type="ECO:0000313" key="2">
    <source>
        <dbReference type="Proteomes" id="UP001363622"/>
    </source>
</evidence>
<accession>A0ABR1KHF6</accession>
<organism evidence="1 2">
    <name type="scientific">Phyllosticta citriasiana</name>
    <dbReference type="NCBI Taxonomy" id="595635"/>
    <lineage>
        <taxon>Eukaryota</taxon>
        <taxon>Fungi</taxon>
        <taxon>Dikarya</taxon>
        <taxon>Ascomycota</taxon>
        <taxon>Pezizomycotina</taxon>
        <taxon>Dothideomycetes</taxon>
        <taxon>Dothideomycetes incertae sedis</taxon>
        <taxon>Botryosphaeriales</taxon>
        <taxon>Phyllostictaceae</taxon>
        <taxon>Phyllosticta</taxon>
    </lineage>
</organism>
<sequence>MANDISVTPVPPLPRSGFSFPDFAPPPFLEPWRCNLTALSHTENLYFVAGRGNIFVYQPNFPDQRLNTHPSLILQPTGPMYDPEFFPGETLQSIRFINHLIVDFLGNEEIVLVALHNGGVVGYHVSQIQQAIEKRQEPDCVETIFGDDVPGFLRDGVRKSAWGLAVHREARMIAVSSNTHTVTIFAFALDRQDAPSSGPWYRNRSEQRKVELPNTGSNIPTVAFCNTADDPEGRWLMTADINGVARIFDLALVGSVVDPCVHETAPRFCVQFPAEGISECICRTLNDQSHDYCHATWGALWLDSRAFKRANDFKEALGCEANVIESDPDHVAFDCTSRRAMVPNSSTNWQLDPSLPPEEPPDGFWMRRKQCWRKLANEFETDTPVGEMLPSTSPIMLLSIRDLILLQPLKAGIEPDEIAYHNPFYQTISLDDENYFVRQQDRMNLYAQIPELGVVIVGSAGGRVAVLSLTQTSSNRPGGKTYACRIDHILPTREQERKGERPAASLAGIAVGPIQGMLGRAANQPRRWRLLMMYHDREMLRYEISKRTEEGASRAQAVSELII</sequence>